<dbReference type="PANTHER" id="PTHR34704:SF1">
    <property type="entry name" value="ATPASE"/>
    <property type="match status" value="1"/>
</dbReference>
<dbReference type="Gene3D" id="3.40.50.300">
    <property type="entry name" value="P-loop containing nucleotide triphosphate hydrolases"/>
    <property type="match status" value="1"/>
</dbReference>
<feature type="domain" description="DUF234" evidence="2">
    <location>
        <begin position="319"/>
        <end position="410"/>
    </location>
</feature>
<gene>
    <name evidence="3" type="ORF">BISU_0756</name>
</gene>
<proteinExistence type="predicted"/>
<dbReference type="SUPFAM" id="SSF52980">
    <property type="entry name" value="Restriction endonuclease-like"/>
    <property type="match status" value="1"/>
</dbReference>
<dbReference type="GO" id="GO:0005524">
    <property type="term" value="F:ATP binding"/>
    <property type="evidence" value="ECO:0007669"/>
    <property type="project" value="InterPro"/>
</dbReference>
<dbReference type="OrthoDB" id="9813134at2"/>
<dbReference type="Proteomes" id="UP000029055">
    <property type="component" value="Unassembled WGS sequence"/>
</dbReference>
<keyword evidence="4" id="KW-1185">Reference proteome</keyword>
<organism evidence="3 4">
    <name type="scientific">Bifidobacterium subtile</name>
    <dbReference type="NCBI Taxonomy" id="77635"/>
    <lineage>
        <taxon>Bacteria</taxon>
        <taxon>Bacillati</taxon>
        <taxon>Actinomycetota</taxon>
        <taxon>Actinomycetes</taxon>
        <taxon>Bifidobacteriales</taxon>
        <taxon>Bifidobacteriaceae</taxon>
        <taxon>Bifidobacterium</taxon>
    </lineage>
</organism>
<comment type="caution">
    <text evidence="3">The sequence shown here is derived from an EMBL/GenBank/DDBJ whole genome shotgun (WGS) entry which is preliminary data.</text>
</comment>
<dbReference type="InterPro" id="IPR011335">
    <property type="entry name" value="Restrct_endonuc-II-like"/>
</dbReference>
<reference evidence="3 4" key="1">
    <citation type="submission" date="2014-03" db="EMBL/GenBank/DDBJ databases">
        <title>Genomics of Bifidobacteria.</title>
        <authorList>
            <person name="Ventura M."/>
            <person name="Milani C."/>
            <person name="Lugli G.A."/>
        </authorList>
    </citation>
    <scope>NUCLEOTIDE SEQUENCE [LARGE SCALE GENOMIC DNA]</scope>
    <source>
        <strain evidence="3 4">LMG 11597</strain>
    </source>
</reference>
<dbReference type="SUPFAM" id="SSF52540">
    <property type="entry name" value="P-loop containing nucleoside triphosphate hydrolases"/>
    <property type="match status" value="1"/>
</dbReference>
<dbReference type="AlphaFoldDB" id="A0A087EAE3"/>
<dbReference type="EMBL" id="JGZR01000003">
    <property type="protein sequence ID" value="KFJ04744.1"/>
    <property type="molecule type" value="Genomic_DNA"/>
</dbReference>
<evidence type="ECO:0000259" key="2">
    <source>
        <dbReference type="Pfam" id="PF03008"/>
    </source>
</evidence>
<dbReference type="PANTHER" id="PTHR34704">
    <property type="entry name" value="ATPASE"/>
    <property type="match status" value="1"/>
</dbReference>
<dbReference type="STRING" id="77635.BISU_0756"/>
<feature type="domain" description="ATPase" evidence="1">
    <location>
        <begin position="3"/>
        <end position="208"/>
    </location>
</feature>
<dbReference type="eggNOG" id="COG1672">
    <property type="taxonomic scope" value="Bacteria"/>
</dbReference>
<dbReference type="Pfam" id="PF03008">
    <property type="entry name" value="DUF234"/>
    <property type="match status" value="1"/>
</dbReference>
<dbReference type="InterPro" id="IPR027417">
    <property type="entry name" value="P-loop_NTPase"/>
</dbReference>
<evidence type="ECO:0000259" key="1">
    <source>
        <dbReference type="Pfam" id="PF01637"/>
    </source>
</evidence>
<name>A0A087EAE3_9BIFI</name>
<protein>
    <submittedName>
        <fullName evidence="3">ATPase</fullName>
    </submittedName>
</protein>
<dbReference type="InterPro" id="IPR011579">
    <property type="entry name" value="ATPase_dom"/>
</dbReference>
<accession>A0A087EAE3</accession>
<sequence length="467" mass="53237">MVFIGRTNELAFLESCYHDENAQLVFLYGRRRVGKTETLSHFTQGKSHVFFAAQSATKDEQLAAFSRQMFEAGAPAGKYIAQYSDWNSALSDIANLPATEEGHRLVVLDEFPYLVKSDPSLPSVLQNLWDHTLRHENVMIVLCGSAMSFIEKELLAEKSPLYGRATGILNMLPMPYWDAVKFLPNYSVEDKILAYATLGGIPHYLAQFNPNESLETNIKQHILRRGSALYSETEFLMHQEFRETAIYNSIIQAIALGATQLSDIANRTMMAPQKASTYIANLLEIGVLEREFPVGTKPVERSKGMRGLYQISDNFFRFWYAFVFSNRSDLEFGDIDGIYRYAIEPQMHAFASKPFEHICAMWLRRENMAERLPFRAGDIGRWWSKRDEIDVIATSKTDERLIVGECKFQNKQLAVSVLRALQNKGTQLHGTQQYYYLFSLNGFTAALERIAQTGVSIRLVTARELFD</sequence>
<dbReference type="Pfam" id="PF01637">
    <property type="entry name" value="ATPase_2"/>
    <property type="match status" value="1"/>
</dbReference>
<evidence type="ECO:0000313" key="3">
    <source>
        <dbReference type="EMBL" id="KFJ04744.1"/>
    </source>
</evidence>
<evidence type="ECO:0000313" key="4">
    <source>
        <dbReference type="Proteomes" id="UP000029055"/>
    </source>
</evidence>
<dbReference type="InterPro" id="IPR004256">
    <property type="entry name" value="DUF234"/>
</dbReference>